<dbReference type="Pfam" id="PF02353">
    <property type="entry name" value="CMAS"/>
    <property type="match status" value="2"/>
</dbReference>
<protein>
    <recommendedName>
        <fullName evidence="4">Cyclopropane-fatty-acyl-phospholipid synthase</fullName>
    </recommendedName>
</protein>
<dbReference type="InterPro" id="IPR029063">
    <property type="entry name" value="SAM-dependent_MTases_sf"/>
</dbReference>
<keyword evidence="3" id="KW-1185">Reference proteome</keyword>
<reference evidence="2 3" key="1">
    <citation type="submission" date="2017-03" db="EMBL/GenBank/DDBJ databases">
        <title>WGS assembly of Porphyra umbilicalis.</title>
        <authorList>
            <person name="Brawley S.H."/>
            <person name="Blouin N.A."/>
            <person name="Ficko-Blean E."/>
            <person name="Wheeler G.L."/>
            <person name="Lohr M."/>
            <person name="Goodson H.V."/>
            <person name="Jenkins J.W."/>
            <person name="Blaby-Haas C.E."/>
            <person name="Helliwell K.E."/>
            <person name="Chan C."/>
            <person name="Marriage T."/>
            <person name="Bhattacharya D."/>
            <person name="Klein A.S."/>
            <person name="Badis Y."/>
            <person name="Brodie J."/>
            <person name="Cao Y."/>
            <person name="Collen J."/>
            <person name="Dittami S.M."/>
            <person name="Gachon C.M."/>
            <person name="Green B.R."/>
            <person name="Karpowicz S."/>
            <person name="Kim J.W."/>
            <person name="Kudahl U."/>
            <person name="Lin S."/>
            <person name="Michel G."/>
            <person name="Mittag M."/>
            <person name="Olson B.J."/>
            <person name="Pangilinan J."/>
            <person name="Peng Y."/>
            <person name="Qiu H."/>
            <person name="Shu S."/>
            <person name="Singer J.T."/>
            <person name="Smith A.G."/>
            <person name="Sprecher B.N."/>
            <person name="Wagner V."/>
            <person name="Wang W."/>
            <person name="Wang Z.-Y."/>
            <person name="Yan J."/>
            <person name="Yarish C."/>
            <person name="Zoeuner-Riek S."/>
            <person name="Zhuang Y."/>
            <person name="Zou Y."/>
            <person name="Lindquist E.A."/>
            <person name="Grimwood J."/>
            <person name="Barry K."/>
            <person name="Rokhsar D.S."/>
            <person name="Schmutz J."/>
            <person name="Stiller J.W."/>
            <person name="Grossman A.R."/>
            <person name="Prochnik S.E."/>
        </authorList>
    </citation>
    <scope>NUCLEOTIDE SEQUENCE [LARGE SCALE GENOMIC DNA]</scope>
    <source>
        <strain evidence="2">4086291</strain>
    </source>
</reference>
<dbReference type="Proteomes" id="UP000218209">
    <property type="component" value="Unassembled WGS sequence"/>
</dbReference>
<feature type="region of interest" description="Disordered" evidence="1">
    <location>
        <begin position="297"/>
        <end position="316"/>
    </location>
</feature>
<dbReference type="InterPro" id="IPR050723">
    <property type="entry name" value="CFA/CMAS"/>
</dbReference>
<evidence type="ECO:0008006" key="4">
    <source>
        <dbReference type="Google" id="ProtNLM"/>
    </source>
</evidence>
<organism evidence="2 3">
    <name type="scientific">Porphyra umbilicalis</name>
    <name type="common">Purple laver</name>
    <name type="synonym">Red alga</name>
    <dbReference type="NCBI Taxonomy" id="2786"/>
    <lineage>
        <taxon>Eukaryota</taxon>
        <taxon>Rhodophyta</taxon>
        <taxon>Bangiophyceae</taxon>
        <taxon>Bangiales</taxon>
        <taxon>Bangiaceae</taxon>
        <taxon>Porphyra</taxon>
    </lineage>
</organism>
<evidence type="ECO:0000313" key="3">
    <source>
        <dbReference type="Proteomes" id="UP000218209"/>
    </source>
</evidence>
<name>A0A1X6P7Z6_PORUM</name>
<dbReference type="AlphaFoldDB" id="A0A1X6P7Z6"/>
<evidence type="ECO:0000313" key="2">
    <source>
        <dbReference type="EMBL" id="OSX77012.1"/>
    </source>
</evidence>
<accession>A0A1X6P7Z6</accession>
<evidence type="ECO:0000256" key="1">
    <source>
        <dbReference type="SAM" id="MobiDB-lite"/>
    </source>
</evidence>
<feature type="region of interest" description="Disordered" evidence="1">
    <location>
        <begin position="44"/>
        <end position="85"/>
    </location>
</feature>
<sequence>MAPNPDAGGQGAYLDGRPDRGGVGEGDDYGAGVPLLVTSTTVGNTSAGWTLNGGTPIRAKPQSGSLPAGGDALKPPHSASPRSPFPTAFASRALNLLSTTVASALQSSVHSFLASSLSVGSLTLRHAPPDAAAHAFGQPPAAAAAAGAPVATLTILHPSSFYARIAAAADIGFAEAYMAGEVVGGATPGVDDADALLAALRVLIANRDSGELSAGSLVLSRLTSRVAGLVHLVGHRNSLTGSARNVSAHYDLSNALFATFLGPSWTYSCGLWADGAATAAAAAVTATAAVAAAAAGGPPVAGRPPPPAAAAADAGATAARGGGGGGGLDEAQWRKLDVVIAKARLHPGCRVLEIGCGWGEFAIRAATATGCTVVGITLSVEQLELARQRAAAAGVAHLVTFELCDYRSVTGVYDRVVSIEMVEAVGAAFLPAYFAAVDKALAADGLAVLQVITVPEARWATYSTTSDFITKHVFPGGCCPSLAVLVAAMTASSSLSVEHVETFGPHYATTLAAWRARFVAAVGRGEVAAAGFNDTFVKKWLYYLVYCEAGFATRTLNVAQLVLGRAGNVGVLGGAPRGD</sequence>
<feature type="compositionally biased region" description="Polar residues" evidence="1">
    <location>
        <begin position="44"/>
        <end position="53"/>
    </location>
</feature>
<dbReference type="SUPFAM" id="SSF53335">
    <property type="entry name" value="S-adenosyl-L-methionine-dependent methyltransferases"/>
    <property type="match status" value="1"/>
</dbReference>
<dbReference type="EMBL" id="KV918848">
    <property type="protein sequence ID" value="OSX77012.1"/>
    <property type="molecule type" value="Genomic_DNA"/>
</dbReference>
<dbReference type="Gene3D" id="3.40.50.150">
    <property type="entry name" value="Vaccinia Virus protein VP39"/>
    <property type="match status" value="1"/>
</dbReference>
<dbReference type="CDD" id="cd02440">
    <property type="entry name" value="AdoMet_MTases"/>
    <property type="match status" value="1"/>
</dbReference>
<gene>
    <name evidence="2" type="ORF">BU14_0165s0006</name>
</gene>
<proteinExistence type="predicted"/>
<dbReference type="OrthoDB" id="5977668at2759"/>
<dbReference type="PANTHER" id="PTHR43667:SF2">
    <property type="entry name" value="FATTY ACID C-METHYL TRANSFERASE"/>
    <property type="match status" value="1"/>
</dbReference>
<dbReference type="PANTHER" id="PTHR43667">
    <property type="entry name" value="CYCLOPROPANE-FATTY-ACYL-PHOSPHOLIPID SYNTHASE"/>
    <property type="match status" value="1"/>
</dbReference>
<feature type="region of interest" description="Disordered" evidence="1">
    <location>
        <begin position="1"/>
        <end position="30"/>
    </location>
</feature>